<dbReference type="PRINTS" id="PR00112">
    <property type="entry name" value="ACYLPHPHTASE"/>
</dbReference>
<feature type="active site" evidence="4">
    <location>
        <position position="20"/>
    </location>
</feature>
<accession>A0A6B8M5R0</accession>
<dbReference type="Pfam" id="PF00708">
    <property type="entry name" value="Acylphosphatase"/>
    <property type="match status" value="1"/>
</dbReference>
<dbReference type="Gene3D" id="3.30.70.100">
    <property type="match status" value="1"/>
</dbReference>
<dbReference type="EMBL" id="CP044331">
    <property type="protein sequence ID" value="QGM96160.1"/>
    <property type="molecule type" value="Genomic_DNA"/>
</dbReference>
<name>A0A6B8M5R0_9HYPH</name>
<evidence type="ECO:0000256" key="4">
    <source>
        <dbReference type="PROSITE-ProRule" id="PRU00520"/>
    </source>
</evidence>
<dbReference type="SUPFAM" id="SSF54975">
    <property type="entry name" value="Acylphosphatase/BLUF domain-like"/>
    <property type="match status" value="1"/>
</dbReference>
<dbReference type="GO" id="GO:0003998">
    <property type="term" value="F:acylphosphatase activity"/>
    <property type="evidence" value="ECO:0007669"/>
    <property type="project" value="UniProtKB-EC"/>
</dbReference>
<evidence type="ECO:0000256" key="3">
    <source>
        <dbReference type="ARBA" id="ARBA00047645"/>
    </source>
</evidence>
<dbReference type="PANTHER" id="PTHR47268">
    <property type="entry name" value="ACYLPHOSPHATASE"/>
    <property type="match status" value="1"/>
</dbReference>
<dbReference type="PANTHER" id="PTHR47268:SF4">
    <property type="entry name" value="ACYLPHOSPHATASE"/>
    <property type="match status" value="1"/>
</dbReference>
<evidence type="ECO:0000313" key="8">
    <source>
        <dbReference type="EMBL" id="QGM96160.1"/>
    </source>
</evidence>
<evidence type="ECO:0000256" key="1">
    <source>
        <dbReference type="ARBA" id="ARBA00005614"/>
    </source>
</evidence>
<comment type="similarity">
    <text evidence="1 6">Belongs to the acylphosphatase family.</text>
</comment>
<dbReference type="InterPro" id="IPR001792">
    <property type="entry name" value="Acylphosphatase-like_dom"/>
</dbReference>
<dbReference type="AlphaFoldDB" id="A0A6B8M5R0"/>
<evidence type="ECO:0000256" key="6">
    <source>
        <dbReference type="RuleBase" id="RU004168"/>
    </source>
</evidence>
<dbReference type="InterPro" id="IPR017968">
    <property type="entry name" value="Acylphosphatase_CS"/>
</dbReference>
<protein>
    <recommendedName>
        <fullName evidence="2 4">Acylphosphatase</fullName>
        <ecNumber evidence="2 4">3.6.1.7</ecNumber>
    </recommendedName>
</protein>
<dbReference type="PROSITE" id="PS00150">
    <property type="entry name" value="ACYLPHOSPHATASE_1"/>
    <property type="match status" value="1"/>
</dbReference>
<comment type="catalytic activity">
    <reaction evidence="3 4 5">
        <text>an acyl phosphate + H2O = a carboxylate + phosphate + H(+)</text>
        <dbReference type="Rhea" id="RHEA:14965"/>
        <dbReference type="ChEBI" id="CHEBI:15377"/>
        <dbReference type="ChEBI" id="CHEBI:15378"/>
        <dbReference type="ChEBI" id="CHEBI:29067"/>
        <dbReference type="ChEBI" id="CHEBI:43474"/>
        <dbReference type="ChEBI" id="CHEBI:59918"/>
        <dbReference type="EC" id="3.6.1.7"/>
    </reaction>
</comment>
<feature type="active site" evidence="4">
    <location>
        <position position="38"/>
    </location>
</feature>
<dbReference type="EC" id="3.6.1.7" evidence="2 4"/>
<dbReference type="InterPro" id="IPR020456">
    <property type="entry name" value="Acylphosphatase"/>
</dbReference>
<reference evidence="8 9" key="1">
    <citation type="submission" date="2019-09" db="EMBL/GenBank/DDBJ databases">
        <title>Isolation and complete genome sequencing of Methylocystis species.</title>
        <authorList>
            <person name="Rumah B.L."/>
            <person name="Stead C.E."/>
            <person name="Stevens B.C."/>
            <person name="Minton N.P."/>
            <person name="Grosse-Honebrink A."/>
            <person name="Zhang Y."/>
        </authorList>
    </citation>
    <scope>NUCLEOTIDE SEQUENCE [LARGE SCALE GENOMIC DNA]</scope>
    <source>
        <strain evidence="8 9">BRCS2</strain>
    </source>
</reference>
<sequence length="96" mass="10110">MSRRILRFFVTGRVQGVGFRAFLICEANALGLDGWARNRADGSVEALAAGPETALTSFIEAARRGPPASRVTELREAPADESEIAGVEGFGMAATA</sequence>
<dbReference type="PROSITE" id="PS00151">
    <property type="entry name" value="ACYLPHOSPHATASE_2"/>
    <property type="match status" value="1"/>
</dbReference>
<dbReference type="InterPro" id="IPR036046">
    <property type="entry name" value="Acylphosphatase-like_dom_sf"/>
</dbReference>
<proteinExistence type="inferred from homology"/>
<evidence type="ECO:0000313" key="9">
    <source>
        <dbReference type="Proteomes" id="UP000422569"/>
    </source>
</evidence>
<dbReference type="RefSeq" id="WP_016919995.1">
    <property type="nucleotide sequence ID" value="NZ_CP044331.1"/>
</dbReference>
<dbReference type="PROSITE" id="PS51160">
    <property type="entry name" value="ACYLPHOSPHATASE_3"/>
    <property type="match status" value="1"/>
</dbReference>
<keyword evidence="4 5" id="KW-0378">Hydrolase</keyword>
<organism evidence="8 9">
    <name type="scientific">Methylocystis parvus</name>
    <dbReference type="NCBI Taxonomy" id="134"/>
    <lineage>
        <taxon>Bacteria</taxon>
        <taxon>Pseudomonadati</taxon>
        <taxon>Pseudomonadota</taxon>
        <taxon>Alphaproteobacteria</taxon>
        <taxon>Hyphomicrobiales</taxon>
        <taxon>Methylocystaceae</taxon>
        <taxon>Methylocystis</taxon>
    </lineage>
</organism>
<keyword evidence="9" id="KW-1185">Reference proteome</keyword>
<dbReference type="KEGG" id="mpar:F7D14_00725"/>
<evidence type="ECO:0000256" key="2">
    <source>
        <dbReference type="ARBA" id="ARBA00012150"/>
    </source>
</evidence>
<gene>
    <name evidence="8" type="ORF">F7D14_00725</name>
</gene>
<feature type="domain" description="Acylphosphatase-like" evidence="7">
    <location>
        <begin position="5"/>
        <end position="94"/>
    </location>
</feature>
<dbReference type="Proteomes" id="UP000422569">
    <property type="component" value="Chromosome"/>
</dbReference>
<evidence type="ECO:0000259" key="7">
    <source>
        <dbReference type="PROSITE" id="PS51160"/>
    </source>
</evidence>
<evidence type="ECO:0000256" key="5">
    <source>
        <dbReference type="RuleBase" id="RU000553"/>
    </source>
</evidence>